<dbReference type="InterPro" id="IPR001138">
    <property type="entry name" value="Zn2Cys6_DnaBD"/>
</dbReference>
<keyword evidence="5" id="KW-0804">Transcription</keyword>
<reference evidence="9 10" key="1">
    <citation type="submission" date="2016-04" db="EMBL/GenBank/DDBJ databases">
        <title>A degradative enzymes factory behind the ericoid mycorrhizal symbiosis.</title>
        <authorList>
            <consortium name="DOE Joint Genome Institute"/>
            <person name="Martino E."/>
            <person name="Morin E."/>
            <person name="Grelet G."/>
            <person name="Kuo A."/>
            <person name="Kohler A."/>
            <person name="Daghino S."/>
            <person name="Barry K."/>
            <person name="Choi C."/>
            <person name="Cichocki N."/>
            <person name="Clum A."/>
            <person name="Copeland A."/>
            <person name="Hainaut M."/>
            <person name="Haridas S."/>
            <person name="Labutti K."/>
            <person name="Lindquist E."/>
            <person name="Lipzen A."/>
            <person name="Khouja H.-R."/>
            <person name="Murat C."/>
            <person name="Ohm R."/>
            <person name="Olson A."/>
            <person name="Spatafora J."/>
            <person name="Veneault-Fourrey C."/>
            <person name="Henrissat B."/>
            <person name="Grigoriev I."/>
            <person name="Martin F."/>
            <person name="Perotto S."/>
        </authorList>
    </citation>
    <scope>NUCLEOTIDE SEQUENCE [LARGE SCALE GENOMIC DNA]</scope>
    <source>
        <strain evidence="9 10">F</strain>
    </source>
</reference>
<dbReference type="EMBL" id="KZ613948">
    <property type="protein sequence ID" value="PMD37855.1"/>
    <property type="molecule type" value="Genomic_DNA"/>
</dbReference>
<dbReference type="SUPFAM" id="SSF57701">
    <property type="entry name" value="Zn2/Cys6 DNA-binding domain"/>
    <property type="match status" value="1"/>
</dbReference>
<dbReference type="OrthoDB" id="39175at2759"/>
<keyword evidence="10" id="KW-1185">Reference proteome</keyword>
<dbReference type="PANTHER" id="PTHR47171">
    <property type="entry name" value="FARA-RELATED"/>
    <property type="match status" value="1"/>
</dbReference>
<keyword evidence="3" id="KW-0805">Transcription regulation</keyword>
<dbReference type="GO" id="GO:0003677">
    <property type="term" value="F:DNA binding"/>
    <property type="evidence" value="ECO:0007669"/>
    <property type="project" value="UniProtKB-KW"/>
</dbReference>
<evidence type="ECO:0000313" key="10">
    <source>
        <dbReference type="Proteomes" id="UP000235786"/>
    </source>
</evidence>
<evidence type="ECO:0000256" key="1">
    <source>
        <dbReference type="ARBA" id="ARBA00022723"/>
    </source>
</evidence>
<dbReference type="GO" id="GO:0000981">
    <property type="term" value="F:DNA-binding transcription factor activity, RNA polymerase II-specific"/>
    <property type="evidence" value="ECO:0007669"/>
    <property type="project" value="InterPro"/>
</dbReference>
<feature type="domain" description="Zn(2)-C6 fungal-type" evidence="8">
    <location>
        <begin position="20"/>
        <end position="56"/>
    </location>
</feature>
<protein>
    <recommendedName>
        <fullName evidence="8">Zn(2)-C6 fungal-type domain-containing protein</fullName>
    </recommendedName>
</protein>
<evidence type="ECO:0000256" key="2">
    <source>
        <dbReference type="ARBA" id="ARBA00022833"/>
    </source>
</evidence>
<sequence length="665" mass="74673">MSTWIEQRVNAPKRKRAGLVCVVCHERKIKCDLQVRDGAGYRSCSNCVTNGQECRLRASKRGNRGRQQLPEQVPPPEAQSQSVDEPENPLCTPPRSTTTHGTVSLDYSQAPAAPDRASESYATFPRTNNYQFPTLALNSDEPHIASHFVEGPATNRSWSVSSPNSSRNKASDTYLGESGFLQVYTQEHRDYTTGQDSDRRGQSLNLDLPSPDLLQSFTETYFKYCYSFCPILDRETLAVDLERSPLLSNALALAGSQIQPPRISPTKPATYYSRAKQMFYNDEEPDPTTSLQAISLFYWWSPRPSSQAQRDAAWWWSALGIRQAQQIGIHRELKAGHPSSAGVDRGLRRRIWWTLFARERLTAICQSRPCLIDPEDCNIPQPTLDDFPDPTNPKAEVFIYWVRLCAIIGRVAKYRSRVPDVASLAFPAHLANELIEWVQTLPQHLKLPIEANSTTNFNRDVHQLHLPYLAVIIILHLSPSPQPLPRAYAAAVMAASCVARIFKDYLSRGGIRFLMPVCGWICGIATLALLRASRLEQLTRHAEEDIKILVIALKELRVSYPVADMFLQGFERLRNESASAVDDDDFYTSASDPASSIGNGVDWLQYFPQMTTRTSGLASVLLAKHNEEPFLDEAWLGSMPLQLEDVFGSFENFPDLYQTMQGVSG</sequence>
<evidence type="ECO:0000256" key="7">
    <source>
        <dbReference type="SAM" id="MobiDB-lite"/>
    </source>
</evidence>
<dbReference type="Proteomes" id="UP000235786">
    <property type="component" value="Unassembled WGS sequence"/>
</dbReference>
<dbReference type="InterPro" id="IPR036864">
    <property type="entry name" value="Zn2-C6_fun-type_DNA-bd_sf"/>
</dbReference>
<dbReference type="Pfam" id="PF04082">
    <property type="entry name" value="Fungal_trans"/>
    <property type="match status" value="1"/>
</dbReference>
<feature type="region of interest" description="Disordered" evidence="7">
    <location>
        <begin position="153"/>
        <end position="172"/>
    </location>
</feature>
<dbReference type="AlphaFoldDB" id="A0A2J6RH60"/>
<evidence type="ECO:0000256" key="6">
    <source>
        <dbReference type="ARBA" id="ARBA00023242"/>
    </source>
</evidence>
<dbReference type="PROSITE" id="PS00463">
    <property type="entry name" value="ZN2_CY6_FUNGAL_1"/>
    <property type="match status" value="1"/>
</dbReference>
<evidence type="ECO:0000256" key="5">
    <source>
        <dbReference type="ARBA" id="ARBA00023163"/>
    </source>
</evidence>
<feature type="region of interest" description="Disordered" evidence="7">
    <location>
        <begin position="58"/>
        <end position="102"/>
    </location>
</feature>
<dbReference type="Pfam" id="PF00172">
    <property type="entry name" value="Zn_clus"/>
    <property type="match status" value="1"/>
</dbReference>
<name>A0A2J6RH60_HYAVF</name>
<feature type="compositionally biased region" description="Low complexity" evidence="7">
    <location>
        <begin position="155"/>
        <end position="168"/>
    </location>
</feature>
<evidence type="ECO:0000256" key="3">
    <source>
        <dbReference type="ARBA" id="ARBA00023015"/>
    </source>
</evidence>
<dbReference type="SMART" id="SM00906">
    <property type="entry name" value="Fungal_trans"/>
    <property type="match status" value="1"/>
</dbReference>
<dbReference type="CDD" id="cd12148">
    <property type="entry name" value="fungal_TF_MHR"/>
    <property type="match status" value="1"/>
</dbReference>
<dbReference type="InterPro" id="IPR007219">
    <property type="entry name" value="XnlR_reg_dom"/>
</dbReference>
<dbReference type="PROSITE" id="PS50048">
    <property type="entry name" value="ZN2_CY6_FUNGAL_2"/>
    <property type="match status" value="1"/>
</dbReference>
<organism evidence="9 10">
    <name type="scientific">Hyaloscypha variabilis (strain UAMH 11265 / GT02V1 / F)</name>
    <name type="common">Meliniomyces variabilis</name>
    <dbReference type="NCBI Taxonomy" id="1149755"/>
    <lineage>
        <taxon>Eukaryota</taxon>
        <taxon>Fungi</taxon>
        <taxon>Dikarya</taxon>
        <taxon>Ascomycota</taxon>
        <taxon>Pezizomycotina</taxon>
        <taxon>Leotiomycetes</taxon>
        <taxon>Helotiales</taxon>
        <taxon>Hyaloscyphaceae</taxon>
        <taxon>Hyaloscypha</taxon>
        <taxon>Hyaloscypha variabilis</taxon>
    </lineage>
</organism>
<evidence type="ECO:0000313" key="9">
    <source>
        <dbReference type="EMBL" id="PMD37855.1"/>
    </source>
</evidence>
<dbReference type="PANTHER" id="PTHR47171:SF5">
    <property type="entry name" value="ZN(II)2CYS6 TRANSCRIPTION FACTOR (EUROFUNG)"/>
    <property type="match status" value="1"/>
</dbReference>
<dbReference type="SMART" id="SM00066">
    <property type="entry name" value="GAL4"/>
    <property type="match status" value="1"/>
</dbReference>
<dbReference type="InterPro" id="IPR052073">
    <property type="entry name" value="Amide_Lactam_Regulators"/>
</dbReference>
<evidence type="ECO:0000256" key="4">
    <source>
        <dbReference type="ARBA" id="ARBA00023125"/>
    </source>
</evidence>
<keyword evidence="1" id="KW-0479">Metal-binding</keyword>
<keyword evidence="6" id="KW-0539">Nucleus</keyword>
<dbReference type="CDD" id="cd00067">
    <property type="entry name" value="GAL4"/>
    <property type="match status" value="1"/>
</dbReference>
<gene>
    <name evidence="9" type="ORF">L207DRAFT_635314</name>
</gene>
<proteinExistence type="predicted"/>
<dbReference type="GO" id="GO:0008270">
    <property type="term" value="F:zinc ion binding"/>
    <property type="evidence" value="ECO:0007669"/>
    <property type="project" value="InterPro"/>
</dbReference>
<dbReference type="GO" id="GO:0006351">
    <property type="term" value="P:DNA-templated transcription"/>
    <property type="evidence" value="ECO:0007669"/>
    <property type="project" value="InterPro"/>
</dbReference>
<dbReference type="Gene3D" id="4.10.240.10">
    <property type="entry name" value="Zn(2)-C6 fungal-type DNA-binding domain"/>
    <property type="match status" value="1"/>
</dbReference>
<evidence type="ECO:0000259" key="8">
    <source>
        <dbReference type="PROSITE" id="PS50048"/>
    </source>
</evidence>
<keyword evidence="2" id="KW-0862">Zinc</keyword>
<accession>A0A2J6RH60</accession>
<keyword evidence="4" id="KW-0238">DNA-binding</keyword>